<evidence type="ECO:0000259" key="2">
    <source>
        <dbReference type="Pfam" id="PF26130"/>
    </source>
</evidence>
<feature type="domain" description="PB1-like" evidence="2">
    <location>
        <begin position="2"/>
        <end position="80"/>
    </location>
</feature>
<evidence type="ECO:0000313" key="3">
    <source>
        <dbReference type="EMBL" id="KAK6143639.1"/>
    </source>
</evidence>
<dbReference type="Pfam" id="PF26130">
    <property type="entry name" value="PB1-like"/>
    <property type="match status" value="1"/>
</dbReference>
<accession>A0ABR0WBD9</accession>
<evidence type="ECO:0000313" key="4">
    <source>
        <dbReference type="Proteomes" id="UP001318860"/>
    </source>
</evidence>
<feature type="region of interest" description="Disordered" evidence="1">
    <location>
        <begin position="107"/>
        <end position="140"/>
    </location>
</feature>
<protein>
    <recommendedName>
        <fullName evidence="2">PB1-like domain-containing protein</fullName>
    </recommendedName>
</protein>
<organism evidence="3 4">
    <name type="scientific">Rehmannia glutinosa</name>
    <name type="common">Chinese foxglove</name>
    <dbReference type="NCBI Taxonomy" id="99300"/>
    <lineage>
        <taxon>Eukaryota</taxon>
        <taxon>Viridiplantae</taxon>
        <taxon>Streptophyta</taxon>
        <taxon>Embryophyta</taxon>
        <taxon>Tracheophyta</taxon>
        <taxon>Spermatophyta</taxon>
        <taxon>Magnoliopsida</taxon>
        <taxon>eudicotyledons</taxon>
        <taxon>Gunneridae</taxon>
        <taxon>Pentapetalae</taxon>
        <taxon>asterids</taxon>
        <taxon>lamiids</taxon>
        <taxon>Lamiales</taxon>
        <taxon>Orobanchaceae</taxon>
        <taxon>Rehmannieae</taxon>
        <taxon>Rehmannia</taxon>
    </lineage>
</organism>
<proteinExistence type="predicted"/>
<dbReference type="InterPro" id="IPR058594">
    <property type="entry name" value="PB1-like_dom_pln"/>
</dbReference>
<comment type="caution">
    <text evidence="3">The sequence shown here is derived from an EMBL/GenBank/DDBJ whole genome shotgun (WGS) entry which is preliminary data.</text>
</comment>
<dbReference type="Proteomes" id="UP001318860">
    <property type="component" value="Unassembled WGS sequence"/>
</dbReference>
<keyword evidence="4" id="KW-1185">Reference proteome</keyword>
<feature type="region of interest" description="Disordered" evidence="1">
    <location>
        <begin position="295"/>
        <end position="334"/>
    </location>
</feature>
<feature type="compositionally biased region" description="Acidic residues" evidence="1">
    <location>
        <begin position="123"/>
        <end position="133"/>
    </location>
</feature>
<evidence type="ECO:0000256" key="1">
    <source>
        <dbReference type="SAM" id="MobiDB-lite"/>
    </source>
</evidence>
<dbReference type="EMBL" id="JABTTQ020000013">
    <property type="protein sequence ID" value="KAK6143639.1"/>
    <property type="molecule type" value="Genomic_DNA"/>
</dbReference>
<gene>
    <name evidence="3" type="ORF">DH2020_023987</name>
</gene>
<sequence>MMYYGAEINHIDYCDADEMSLLELHNMAKELTVKEYVRFYYSRFGVDNCSDLVVVENNIDALNLVNCIDHNRMVGVFIEHEKINLYGNESESYHELPRVDEPLEFVGNDRNETENNDVHDNNESIESEGDTEESCNSASDMSDNFIDSDWDISDDDVLFDSYIDEEVEWGGLHMNTSQSSVSSALVAIESNRNRCEGEMYNGNPIFNKRVDGQDPKFELGMLFSDTTMLRQAIRQHAIKNGRDGKNKKVTGDHTDGEEYMQNETDFNTQESAFMPSVEPQAATRVKKKLVGDVASTGIPQAKPVWRPPGSSQNVRFSTKKGSSSKHVVAPEETP</sequence>
<feature type="compositionally biased region" description="Basic and acidic residues" evidence="1">
    <location>
        <begin position="107"/>
        <end position="122"/>
    </location>
</feature>
<reference evidence="3 4" key="1">
    <citation type="journal article" date="2021" name="Comput. Struct. Biotechnol. J.">
        <title>De novo genome assembly of the potent medicinal plant Rehmannia glutinosa using nanopore technology.</title>
        <authorList>
            <person name="Ma L."/>
            <person name="Dong C."/>
            <person name="Song C."/>
            <person name="Wang X."/>
            <person name="Zheng X."/>
            <person name="Niu Y."/>
            <person name="Chen S."/>
            <person name="Feng W."/>
        </authorList>
    </citation>
    <scope>NUCLEOTIDE SEQUENCE [LARGE SCALE GENOMIC DNA]</scope>
    <source>
        <strain evidence="3">DH-2019</strain>
    </source>
</reference>
<name>A0ABR0WBD9_REHGL</name>
<feature type="compositionally biased region" description="Polar residues" evidence="1">
    <location>
        <begin position="309"/>
        <end position="325"/>
    </location>
</feature>